<name>A0A061AJQ0_9MOLU</name>
<sequence length="358" mass="40365">MINKAFFQNIEEVANDNDLTKEQVYLAFEQGLIAACKKQLGVQTCRVEFKEEKNELLIFGQYFVLPEGELSLDLDKKYTFIKLDDAKALNPKAKENQLLEVKIEPGDFSYNASRDLKHRFNEVLNQIKKENIYQGLKQLQYEMVNAKVLEVEQDFYRIEINKDVITMLPKKESLPTDKFHVGDRIKVYVTDVEMKTKGPKIYVSRTHVALVTRLLEEYVPEIKDGTIEVLGISRDPGDRSKVGLRSNNENVDVIGATVGEGGSRIKEISKFLSGEKIDLFRWSDNEKELIAQSLQPAPVVAVTKVNPKEKTALAIVPDAQLSLAIGKLGQNVKLAVQASGWSIDIKSETDAAKEGIIY</sequence>
<keyword evidence="10" id="KW-1185">Reference proteome</keyword>
<dbReference type="CDD" id="cd04455">
    <property type="entry name" value="S1_NusA"/>
    <property type="match status" value="1"/>
</dbReference>
<dbReference type="Gene3D" id="3.30.300.20">
    <property type="match status" value="2"/>
</dbReference>
<comment type="subunit">
    <text evidence="7">Monomer. Binds directly to the core enzyme of the DNA-dependent RNA polymerase and to nascent RNA.</text>
</comment>
<dbReference type="Pfam" id="PF13184">
    <property type="entry name" value="KH_NusA_1st"/>
    <property type="match status" value="1"/>
</dbReference>
<evidence type="ECO:0000256" key="2">
    <source>
        <dbReference type="ARBA" id="ARBA00022490"/>
    </source>
</evidence>
<dbReference type="STRING" id="35623.Aocu_11190"/>
<dbReference type="Gene3D" id="3.30.1480.10">
    <property type="entry name" value="NusA, N-terminal domain"/>
    <property type="match status" value="1"/>
</dbReference>
<comment type="subcellular location">
    <subcellularLocation>
        <location evidence="7">Cytoplasm</location>
    </subcellularLocation>
</comment>
<dbReference type="SUPFAM" id="SSF50249">
    <property type="entry name" value="Nucleic acid-binding proteins"/>
    <property type="match status" value="1"/>
</dbReference>
<dbReference type="InterPro" id="IPR010213">
    <property type="entry name" value="TF_NusA"/>
</dbReference>
<keyword evidence="4 7" id="KW-0694">RNA-binding</keyword>
<dbReference type="HAMAP" id="MF_00945_B">
    <property type="entry name" value="NusA_B"/>
    <property type="match status" value="1"/>
</dbReference>
<dbReference type="InParanoid" id="A0A061AJQ0"/>
<dbReference type="InterPro" id="IPR025249">
    <property type="entry name" value="TF_NusA_KH_1st"/>
</dbReference>
<dbReference type="PANTHER" id="PTHR22648">
    <property type="entry name" value="TRANSCRIPTION TERMINATION FACTOR NUSA"/>
    <property type="match status" value="1"/>
</dbReference>
<reference evidence="10" key="1">
    <citation type="submission" date="2014-05" db="EMBL/GenBank/DDBJ databases">
        <authorList>
            <person name="Kube M."/>
        </authorList>
    </citation>
    <scope>NUCLEOTIDE SEQUENCE [LARGE SCALE GENOMIC DNA]</scope>
</reference>
<dbReference type="Proteomes" id="UP000032434">
    <property type="component" value="Chromosome 1"/>
</dbReference>
<dbReference type="PROSITE" id="PS50084">
    <property type="entry name" value="KH_TYPE_1"/>
    <property type="match status" value="1"/>
</dbReference>
<keyword evidence="6 7" id="KW-0804">Transcription</keyword>
<dbReference type="RefSeq" id="WP_045749637.1">
    <property type="nucleotide sequence ID" value="NZ_FUZK01000001.1"/>
</dbReference>
<evidence type="ECO:0000256" key="4">
    <source>
        <dbReference type="ARBA" id="ARBA00022884"/>
    </source>
</evidence>
<dbReference type="FunFam" id="3.30.300.20:FF:000005">
    <property type="entry name" value="Transcription termination/antitermination protein NusA"/>
    <property type="match status" value="1"/>
</dbReference>
<dbReference type="SUPFAM" id="SSF54814">
    <property type="entry name" value="Prokaryotic type KH domain (KH-domain type II)"/>
    <property type="match status" value="2"/>
</dbReference>
<dbReference type="SMART" id="SM00316">
    <property type="entry name" value="S1"/>
    <property type="match status" value="1"/>
</dbReference>
<dbReference type="InterPro" id="IPR036555">
    <property type="entry name" value="NusA_N_sf"/>
</dbReference>
<dbReference type="GO" id="GO:0031564">
    <property type="term" value="P:transcription antitermination"/>
    <property type="evidence" value="ECO:0007669"/>
    <property type="project" value="UniProtKB-UniRule"/>
</dbReference>
<dbReference type="CDD" id="cd22529">
    <property type="entry name" value="KH-II_NusA_rpt2"/>
    <property type="match status" value="1"/>
</dbReference>
<keyword evidence="1 7" id="KW-0806">Transcription termination</keyword>
<dbReference type="Gene3D" id="2.40.50.140">
    <property type="entry name" value="Nucleic acid-binding proteins"/>
    <property type="match status" value="1"/>
</dbReference>
<dbReference type="GO" id="GO:0003723">
    <property type="term" value="F:RNA binding"/>
    <property type="evidence" value="ECO:0007669"/>
    <property type="project" value="UniProtKB-UniRule"/>
</dbReference>
<dbReference type="NCBIfam" id="TIGR01953">
    <property type="entry name" value="NusA"/>
    <property type="match status" value="1"/>
</dbReference>
<dbReference type="HOGENOM" id="CLU_029242_2_2_14"/>
<proteinExistence type="inferred from homology"/>
<evidence type="ECO:0000313" key="9">
    <source>
        <dbReference type="EMBL" id="CDR31192.1"/>
    </source>
</evidence>
<protein>
    <recommendedName>
        <fullName evidence="7">Transcription termination/antitermination protein NusA</fullName>
    </recommendedName>
</protein>
<dbReference type="SUPFAM" id="SSF69705">
    <property type="entry name" value="Transcription factor NusA, N-terminal domain"/>
    <property type="match status" value="1"/>
</dbReference>
<evidence type="ECO:0000256" key="6">
    <source>
        <dbReference type="ARBA" id="ARBA00023163"/>
    </source>
</evidence>
<dbReference type="OrthoDB" id="9807233at2"/>
<comment type="function">
    <text evidence="7">Participates in both transcription termination and antitermination.</text>
</comment>
<accession>A0A061AJQ0</accession>
<dbReference type="AlphaFoldDB" id="A0A061AJQ0"/>
<evidence type="ECO:0000259" key="8">
    <source>
        <dbReference type="SMART" id="SM00316"/>
    </source>
</evidence>
<dbReference type="InterPro" id="IPR009019">
    <property type="entry name" value="KH_sf_prok-type"/>
</dbReference>
<feature type="domain" description="S1 motif" evidence="8">
    <location>
        <begin position="139"/>
        <end position="206"/>
    </location>
</feature>
<dbReference type="GO" id="GO:0006353">
    <property type="term" value="P:DNA-templated transcription termination"/>
    <property type="evidence" value="ECO:0007669"/>
    <property type="project" value="UniProtKB-UniRule"/>
</dbReference>
<dbReference type="Pfam" id="PF08529">
    <property type="entry name" value="NusA_N"/>
    <property type="match status" value="1"/>
</dbReference>
<dbReference type="InterPro" id="IPR003029">
    <property type="entry name" value="S1_domain"/>
</dbReference>
<comment type="similarity">
    <text evidence="7">Belongs to the NusA family.</text>
</comment>
<dbReference type="Pfam" id="PF00575">
    <property type="entry name" value="S1"/>
    <property type="match status" value="1"/>
</dbReference>
<evidence type="ECO:0000256" key="3">
    <source>
        <dbReference type="ARBA" id="ARBA00022814"/>
    </source>
</evidence>
<evidence type="ECO:0000256" key="1">
    <source>
        <dbReference type="ARBA" id="ARBA00022472"/>
    </source>
</evidence>
<evidence type="ECO:0000256" key="5">
    <source>
        <dbReference type="ARBA" id="ARBA00023015"/>
    </source>
</evidence>
<gene>
    <name evidence="7 9" type="primary">nusA</name>
    <name evidence="9" type="ORF">Aocu_11190</name>
</gene>
<keyword evidence="3 7" id="KW-0889">Transcription antitermination</keyword>
<keyword evidence="2 7" id="KW-0963">Cytoplasm</keyword>
<dbReference type="FunCoup" id="A0A061AJQ0">
    <property type="interactions" value="245"/>
</dbReference>
<dbReference type="GO" id="GO:0003700">
    <property type="term" value="F:DNA-binding transcription factor activity"/>
    <property type="evidence" value="ECO:0007669"/>
    <property type="project" value="InterPro"/>
</dbReference>
<dbReference type="KEGG" id="aoc:Aocu_11190"/>
<dbReference type="GO" id="GO:0005829">
    <property type="term" value="C:cytosol"/>
    <property type="evidence" value="ECO:0007669"/>
    <property type="project" value="TreeGrafter"/>
</dbReference>
<dbReference type="InterPro" id="IPR012340">
    <property type="entry name" value="NA-bd_OB-fold"/>
</dbReference>
<dbReference type="InterPro" id="IPR030842">
    <property type="entry name" value="TF_NusA_bacterial"/>
</dbReference>
<keyword evidence="5 7" id="KW-0805">Transcription regulation</keyword>
<dbReference type="PANTHER" id="PTHR22648:SF0">
    <property type="entry name" value="TRANSCRIPTION TERMINATION_ANTITERMINATION PROTEIN NUSA"/>
    <property type="match status" value="1"/>
</dbReference>
<evidence type="ECO:0000256" key="7">
    <source>
        <dbReference type="HAMAP-Rule" id="MF_00945"/>
    </source>
</evidence>
<dbReference type="InterPro" id="IPR015946">
    <property type="entry name" value="KH_dom-like_a/b"/>
</dbReference>
<evidence type="ECO:0000313" key="10">
    <source>
        <dbReference type="Proteomes" id="UP000032434"/>
    </source>
</evidence>
<dbReference type="EMBL" id="LK028559">
    <property type="protein sequence ID" value="CDR31192.1"/>
    <property type="molecule type" value="Genomic_DNA"/>
</dbReference>
<dbReference type="Pfam" id="PF26594">
    <property type="entry name" value="KH_NusA_2nd"/>
    <property type="match status" value="1"/>
</dbReference>
<organism evidence="9 10">
    <name type="scientific">Acholeplasma oculi</name>
    <dbReference type="NCBI Taxonomy" id="35623"/>
    <lineage>
        <taxon>Bacteria</taxon>
        <taxon>Bacillati</taxon>
        <taxon>Mycoplasmatota</taxon>
        <taxon>Mollicutes</taxon>
        <taxon>Acholeplasmatales</taxon>
        <taxon>Acholeplasmataceae</taxon>
        <taxon>Acholeplasma</taxon>
    </lineage>
</organism>
<dbReference type="PATRIC" id="fig|35623.3.peg.1119"/>
<dbReference type="InterPro" id="IPR013735">
    <property type="entry name" value="TF_NusA_N"/>
</dbReference>
<dbReference type="InterPro" id="IPR058582">
    <property type="entry name" value="KH_NusA_2nd"/>
</dbReference>